<feature type="compositionally biased region" description="Basic residues" evidence="1">
    <location>
        <begin position="221"/>
        <end position="248"/>
    </location>
</feature>
<evidence type="ECO:0000256" key="1">
    <source>
        <dbReference type="SAM" id="MobiDB-lite"/>
    </source>
</evidence>
<feature type="region of interest" description="Disordered" evidence="1">
    <location>
        <begin position="219"/>
        <end position="263"/>
    </location>
</feature>
<organism evidence="2 3">
    <name type="scientific">Naumovozyma dairenensis (strain ATCC 10597 / BCRC 20456 / CBS 421 / NBRC 0211 / NRRL Y-12639)</name>
    <name type="common">Saccharomyces dairenensis</name>
    <dbReference type="NCBI Taxonomy" id="1071378"/>
    <lineage>
        <taxon>Eukaryota</taxon>
        <taxon>Fungi</taxon>
        <taxon>Dikarya</taxon>
        <taxon>Ascomycota</taxon>
        <taxon>Saccharomycotina</taxon>
        <taxon>Saccharomycetes</taxon>
        <taxon>Saccharomycetales</taxon>
        <taxon>Saccharomycetaceae</taxon>
        <taxon>Naumovozyma</taxon>
    </lineage>
</organism>
<evidence type="ECO:0000313" key="2">
    <source>
        <dbReference type="EMBL" id="CCD23626.1"/>
    </source>
</evidence>
<reference evidence="2 3" key="1">
    <citation type="journal article" date="2011" name="Proc. Natl. Acad. Sci. U.S.A.">
        <title>Evolutionary erosion of yeast sex chromosomes by mating-type switching accidents.</title>
        <authorList>
            <person name="Gordon J.L."/>
            <person name="Armisen D."/>
            <person name="Proux-Wera E."/>
            <person name="Oheigeartaigh S.S."/>
            <person name="Byrne K.P."/>
            <person name="Wolfe K.H."/>
        </authorList>
    </citation>
    <scope>NUCLEOTIDE SEQUENCE [LARGE SCALE GENOMIC DNA]</scope>
    <source>
        <strain evidence="3">ATCC 10597 / BCRC 20456 / CBS 421 / NBRC 0211 / NRRL Y-12639</strain>
    </source>
</reference>
<dbReference type="KEGG" id="ndi:NDAI_0B05940"/>
<dbReference type="EMBL" id="HE580268">
    <property type="protein sequence ID" value="CCD23626.1"/>
    <property type="molecule type" value="Genomic_DNA"/>
</dbReference>
<dbReference type="GeneID" id="11497684"/>
<dbReference type="HOGENOM" id="CLU_055876_0_0_1"/>
<dbReference type="OMA" id="ETHIEWH"/>
<dbReference type="RefSeq" id="XP_003668869.1">
    <property type="nucleotide sequence ID" value="XM_003668821.1"/>
</dbReference>
<name>G0W765_NAUDC</name>
<dbReference type="AlphaFoldDB" id="G0W765"/>
<dbReference type="eggNOG" id="ENOG502S8AE">
    <property type="taxonomic scope" value="Eukaryota"/>
</dbReference>
<keyword evidence="3" id="KW-1185">Reference proteome</keyword>
<dbReference type="OrthoDB" id="4067212at2759"/>
<sequence>MFSFYNSPTLFDTLPIFQQLSNQPESYDNLTYYPSDIKRRRTNNNIISSGTQHHAKKTSLSYSLNQKDDESTMVLSLMKRIPKHIFTNSINEKIKDLKEQNYNPTYNIIEDSFGNQYYMEVGITPKEDELLTKRIMNKLDISAMEKQIVKDSFKDYQLELNHRGDELRIQSCKDQIAQDLDLPHEFDDFNILEFKIDNDNENDSYDLAILKIGLTLDGNKKTSRPQHHRHRHHHSHHSTHKKSRHSSYHKSSNSNDDSGSFPQHLKEAKNEKKNIVIHSPILEEIDDEEVAKYNDSLLWIPSGNAIVEEAI</sequence>
<dbReference type="Proteomes" id="UP000000689">
    <property type="component" value="Chromosome 2"/>
</dbReference>
<gene>
    <name evidence="2" type="primary">NDAI0B05940</name>
    <name evidence="2" type="ordered locus">NDAI_0B05940</name>
</gene>
<evidence type="ECO:0000313" key="3">
    <source>
        <dbReference type="Proteomes" id="UP000000689"/>
    </source>
</evidence>
<proteinExistence type="predicted"/>
<protein>
    <submittedName>
        <fullName evidence="2">Uncharacterized protein</fullName>
    </submittedName>
</protein>
<accession>G0W765</accession>
<dbReference type="STRING" id="1071378.G0W765"/>